<dbReference type="InterPro" id="IPR005311">
    <property type="entry name" value="PBP_dimer"/>
</dbReference>
<evidence type="ECO:0000313" key="8">
    <source>
        <dbReference type="Proteomes" id="UP000568050"/>
    </source>
</evidence>
<name>A0A839QPC2_9MICO</name>
<dbReference type="Gene3D" id="3.90.1310.10">
    <property type="entry name" value="Penicillin-binding protein 2a (Domain 2)"/>
    <property type="match status" value="1"/>
</dbReference>
<comment type="subcellular location">
    <subcellularLocation>
        <location evidence="1">Membrane</location>
    </subcellularLocation>
</comment>
<dbReference type="Gene3D" id="3.40.710.10">
    <property type="entry name" value="DD-peptidase/beta-lactamase superfamily"/>
    <property type="match status" value="1"/>
</dbReference>
<dbReference type="RefSeq" id="WP_239375572.1">
    <property type="nucleotide sequence ID" value="NZ_CBCSFZ010000024.1"/>
</dbReference>
<evidence type="ECO:0000313" key="7">
    <source>
        <dbReference type="EMBL" id="MBB3021832.1"/>
    </source>
</evidence>
<keyword evidence="7" id="KW-0131">Cell cycle</keyword>
<keyword evidence="3 4" id="KW-0472">Membrane</keyword>
<keyword evidence="7" id="KW-0132">Cell division</keyword>
<keyword evidence="4" id="KW-0812">Transmembrane</keyword>
<dbReference type="PANTHER" id="PTHR30627">
    <property type="entry name" value="PEPTIDOGLYCAN D,D-TRANSPEPTIDASE"/>
    <property type="match status" value="1"/>
</dbReference>
<dbReference type="Proteomes" id="UP000568050">
    <property type="component" value="Unassembled WGS sequence"/>
</dbReference>
<accession>A0A839QPC2</accession>
<evidence type="ECO:0000256" key="1">
    <source>
        <dbReference type="ARBA" id="ARBA00004370"/>
    </source>
</evidence>
<keyword evidence="4" id="KW-1133">Transmembrane helix</keyword>
<dbReference type="GO" id="GO:0051301">
    <property type="term" value="P:cell division"/>
    <property type="evidence" value="ECO:0007669"/>
    <property type="project" value="UniProtKB-KW"/>
</dbReference>
<comment type="similarity">
    <text evidence="2">Belongs to the transpeptidase family.</text>
</comment>
<evidence type="ECO:0000259" key="5">
    <source>
        <dbReference type="Pfam" id="PF00905"/>
    </source>
</evidence>
<comment type="caution">
    <text evidence="7">The sequence shown here is derived from an EMBL/GenBank/DDBJ whole genome shotgun (WGS) entry which is preliminary data.</text>
</comment>
<sequence length="585" mass="62585">MRSGATAVRTLPAEPHRRHRLVLIGIAIFALLLGGRLIWVQGLNSAELSEKAVQARTVERTIPALRGDILDTNGNVMATSVLRYDIWVDQRQVGDYRANDDTATETGVKAAAKQLAPLTGMSVADLEKKLTGKAGFQYIIRNVEPSERDAIMALDIPGIGADRATERIYPGGMVGANVVGFVSSDGQALGGTELSWDEHLRGQDGHTTYERGAGGQVIPSGSNTTKDAVDGQDVVLTIDEDIQHRAQEIITAKVKEWNGTGGSIVVIDTATGDIVALAEDPTFDPNQPAKAKPDLLGNQSISNVFEPGSTGKLFTMAAALEEGVTTPSEKHTVPYSKEFKGHQVRDSHQHPTQYLTTAGVLKESSNVGTVEIANRMSPKTRYEYLRKFGLGQPTGLPLPGESGGILHKPENWTGRTEFTTSFGQGYAVNAVQVTSAVGTFANDGVHVRPRIVKGVKDAKGVLRPTQKQQADRVVSPETAATMRQLMDNDVPDNPDSNAHVPGFAVGGKTGTAQVPDGTYTASFIGMAPMDDPRYVIGVFVYGLPAYFSGNTVAAPAFADIMSYTLHARRVTPSGKDGVELDNTWK</sequence>
<dbReference type="InterPro" id="IPR036138">
    <property type="entry name" value="PBP_dimer_sf"/>
</dbReference>
<dbReference type="InterPro" id="IPR001460">
    <property type="entry name" value="PCN-bd_Tpept"/>
</dbReference>
<gene>
    <name evidence="7" type="ORF">FHX50_000080</name>
</gene>
<evidence type="ECO:0000256" key="2">
    <source>
        <dbReference type="ARBA" id="ARBA00007171"/>
    </source>
</evidence>
<dbReference type="GO" id="GO:0008658">
    <property type="term" value="F:penicillin binding"/>
    <property type="evidence" value="ECO:0007669"/>
    <property type="project" value="InterPro"/>
</dbReference>
<dbReference type="PANTHER" id="PTHR30627:SF1">
    <property type="entry name" value="PEPTIDOGLYCAN D,D-TRANSPEPTIDASE FTSI"/>
    <property type="match status" value="1"/>
</dbReference>
<evidence type="ECO:0000256" key="4">
    <source>
        <dbReference type="SAM" id="Phobius"/>
    </source>
</evidence>
<dbReference type="SUPFAM" id="SSF56601">
    <property type="entry name" value="beta-lactamase/transpeptidase-like"/>
    <property type="match status" value="1"/>
</dbReference>
<proteinExistence type="inferred from homology"/>
<dbReference type="GO" id="GO:0005886">
    <property type="term" value="C:plasma membrane"/>
    <property type="evidence" value="ECO:0007669"/>
    <property type="project" value="TreeGrafter"/>
</dbReference>
<dbReference type="Pfam" id="PF03717">
    <property type="entry name" value="PBP_dimer"/>
    <property type="match status" value="1"/>
</dbReference>
<dbReference type="GO" id="GO:0071555">
    <property type="term" value="P:cell wall organization"/>
    <property type="evidence" value="ECO:0007669"/>
    <property type="project" value="TreeGrafter"/>
</dbReference>
<reference evidence="7 8" key="1">
    <citation type="submission" date="2020-08" db="EMBL/GenBank/DDBJ databases">
        <title>Sequencing the genomes of 1000 actinobacteria strains.</title>
        <authorList>
            <person name="Klenk H.-P."/>
        </authorList>
    </citation>
    <scope>NUCLEOTIDE SEQUENCE [LARGE SCALE GENOMIC DNA]</scope>
    <source>
        <strain evidence="7 8">DSM 23040</strain>
    </source>
</reference>
<dbReference type="AlphaFoldDB" id="A0A839QPC2"/>
<feature type="domain" description="Penicillin-binding protein dimerisation" evidence="6">
    <location>
        <begin position="61"/>
        <end position="219"/>
    </location>
</feature>
<keyword evidence="8" id="KW-1185">Reference proteome</keyword>
<dbReference type="InterPro" id="IPR012338">
    <property type="entry name" value="Beta-lactam/transpept-like"/>
</dbReference>
<dbReference type="InterPro" id="IPR050515">
    <property type="entry name" value="Beta-lactam/transpept"/>
</dbReference>
<dbReference type="EMBL" id="JACHWP010000001">
    <property type="protein sequence ID" value="MBB3021832.1"/>
    <property type="molecule type" value="Genomic_DNA"/>
</dbReference>
<protein>
    <submittedName>
        <fullName evidence="7">Cell division protein FtsI (Penicillin-binding protein 3)</fullName>
    </submittedName>
</protein>
<organism evidence="7 8">
    <name type="scientific">Helcobacillus massiliensis</name>
    <dbReference type="NCBI Taxonomy" id="521392"/>
    <lineage>
        <taxon>Bacteria</taxon>
        <taxon>Bacillati</taxon>
        <taxon>Actinomycetota</taxon>
        <taxon>Actinomycetes</taxon>
        <taxon>Micrococcales</taxon>
        <taxon>Dermabacteraceae</taxon>
        <taxon>Helcobacillus</taxon>
    </lineage>
</organism>
<dbReference type="SUPFAM" id="SSF56519">
    <property type="entry name" value="Penicillin binding protein dimerisation domain"/>
    <property type="match status" value="1"/>
</dbReference>
<evidence type="ECO:0000256" key="3">
    <source>
        <dbReference type="ARBA" id="ARBA00023136"/>
    </source>
</evidence>
<evidence type="ECO:0000259" key="6">
    <source>
        <dbReference type="Pfam" id="PF03717"/>
    </source>
</evidence>
<dbReference type="Gene3D" id="3.30.450.330">
    <property type="match status" value="1"/>
</dbReference>
<feature type="transmembrane region" description="Helical" evidence="4">
    <location>
        <begin position="21"/>
        <end position="39"/>
    </location>
</feature>
<dbReference type="Pfam" id="PF00905">
    <property type="entry name" value="Transpeptidase"/>
    <property type="match status" value="1"/>
</dbReference>
<feature type="domain" description="Penicillin-binding protein transpeptidase" evidence="5">
    <location>
        <begin position="262"/>
        <end position="561"/>
    </location>
</feature>